<accession>A0A4R0NZJ6</accession>
<feature type="domain" description="MobA-like NTP transferase" evidence="1">
    <location>
        <begin position="6"/>
        <end position="162"/>
    </location>
</feature>
<reference evidence="2 3" key="1">
    <citation type="submission" date="2019-02" db="EMBL/GenBank/DDBJ databases">
        <title>Pedobacter sp. RP-3-11 sp. nov., isolated from Arctic soil.</title>
        <authorList>
            <person name="Dahal R.H."/>
        </authorList>
    </citation>
    <scope>NUCLEOTIDE SEQUENCE [LARGE SCALE GENOMIC DNA]</scope>
    <source>
        <strain evidence="2 3">RP-3-11</strain>
    </source>
</reference>
<dbReference type="InterPro" id="IPR025877">
    <property type="entry name" value="MobA-like_NTP_Trfase"/>
</dbReference>
<comment type="caution">
    <text evidence="2">The sequence shown here is derived from an EMBL/GenBank/DDBJ whole genome shotgun (WGS) entry which is preliminary data.</text>
</comment>
<protein>
    <submittedName>
        <fullName evidence="2">Nucleotidyltransferase family protein</fullName>
    </submittedName>
</protein>
<gene>
    <name evidence="2" type="ORF">EZ449_13780</name>
</gene>
<dbReference type="SUPFAM" id="SSF53448">
    <property type="entry name" value="Nucleotide-diphospho-sugar transferases"/>
    <property type="match status" value="1"/>
</dbReference>
<proteinExistence type="predicted"/>
<dbReference type="PANTHER" id="PTHR43777:SF1">
    <property type="entry name" value="MOLYBDENUM COFACTOR CYTIDYLYLTRANSFERASE"/>
    <property type="match status" value="1"/>
</dbReference>
<dbReference type="CDD" id="cd04182">
    <property type="entry name" value="GT_2_like_f"/>
    <property type="match status" value="1"/>
</dbReference>
<dbReference type="InterPro" id="IPR029044">
    <property type="entry name" value="Nucleotide-diphossugar_trans"/>
</dbReference>
<dbReference type="GO" id="GO:0016779">
    <property type="term" value="F:nucleotidyltransferase activity"/>
    <property type="evidence" value="ECO:0007669"/>
    <property type="project" value="UniProtKB-ARBA"/>
</dbReference>
<dbReference type="Pfam" id="PF12804">
    <property type="entry name" value="NTP_transf_3"/>
    <property type="match status" value="1"/>
</dbReference>
<dbReference type="EMBL" id="SJSN01000010">
    <property type="protein sequence ID" value="TCD07605.1"/>
    <property type="molecule type" value="Genomic_DNA"/>
</dbReference>
<evidence type="ECO:0000313" key="2">
    <source>
        <dbReference type="EMBL" id="TCD07605.1"/>
    </source>
</evidence>
<dbReference type="OrthoDB" id="9779263at2"/>
<dbReference type="AlphaFoldDB" id="A0A4R0NZJ6"/>
<name>A0A4R0NZJ6_9SPHI</name>
<dbReference type="RefSeq" id="WP_131559748.1">
    <property type="nucleotide sequence ID" value="NZ_SJSN01000010.1"/>
</dbReference>
<sequence>MKTGIIILAAGSSSRLGRPKQLLDFNGKLLIDIVSQAAIKANLGPIIVVLGAHSSLLIKKLNLDYIINDNWVEGISSSIATGLLHILKVNAKLENIILSVSDQPYISTAIFETLLEQKKKTGKGIIASCYSGISGTPVLFDKRYFAALLALKGDSGARAILLDSSADMETIDFPLGQLDVDTQEDYNKLTKEQ</sequence>
<organism evidence="2 3">
    <name type="scientific">Pedobacter frigidisoli</name>
    <dbReference type="NCBI Taxonomy" id="2530455"/>
    <lineage>
        <taxon>Bacteria</taxon>
        <taxon>Pseudomonadati</taxon>
        <taxon>Bacteroidota</taxon>
        <taxon>Sphingobacteriia</taxon>
        <taxon>Sphingobacteriales</taxon>
        <taxon>Sphingobacteriaceae</taxon>
        <taxon>Pedobacter</taxon>
    </lineage>
</organism>
<evidence type="ECO:0000313" key="3">
    <source>
        <dbReference type="Proteomes" id="UP000291485"/>
    </source>
</evidence>
<dbReference type="PANTHER" id="PTHR43777">
    <property type="entry name" value="MOLYBDENUM COFACTOR CYTIDYLYLTRANSFERASE"/>
    <property type="match status" value="1"/>
</dbReference>
<dbReference type="Gene3D" id="3.90.550.10">
    <property type="entry name" value="Spore Coat Polysaccharide Biosynthesis Protein SpsA, Chain A"/>
    <property type="match status" value="1"/>
</dbReference>
<dbReference type="Proteomes" id="UP000291485">
    <property type="component" value="Unassembled WGS sequence"/>
</dbReference>
<evidence type="ECO:0000259" key="1">
    <source>
        <dbReference type="Pfam" id="PF12804"/>
    </source>
</evidence>
<keyword evidence="3" id="KW-1185">Reference proteome</keyword>
<keyword evidence="2" id="KW-0808">Transferase</keyword>